<evidence type="ECO:0000256" key="1">
    <source>
        <dbReference type="ARBA" id="ARBA00022448"/>
    </source>
</evidence>
<evidence type="ECO:0000313" key="4">
    <source>
        <dbReference type="Proteomes" id="UP001523566"/>
    </source>
</evidence>
<dbReference type="Pfam" id="PF00766">
    <property type="entry name" value="ETF_alpha"/>
    <property type="match status" value="1"/>
</dbReference>
<organism evidence="3 4">
    <name type="scientific">Aequitasia blattaphilus</name>
    <dbReference type="NCBI Taxonomy" id="2949332"/>
    <lineage>
        <taxon>Bacteria</taxon>
        <taxon>Bacillati</taxon>
        <taxon>Bacillota</taxon>
        <taxon>Clostridia</taxon>
        <taxon>Lachnospirales</taxon>
        <taxon>Lachnospiraceae</taxon>
        <taxon>Aequitasia</taxon>
    </lineage>
</organism>
<dbReference type="SUPFAM" id="SSF52402">
    <property type="entry name" value="Adenine nucleotide alpha hydrolases-like"/>
    <property type="match status" value="1"/>
</dbReference>
<dbReference type="Gene3D" id="3.40.50.620">
    <property type="entry name" value="HUPs"/>
    <property type="match status" value="1"/>
</dbReference>
<dbReference type="Proteomes" id="UP001523566">
    <property type="component" value="Unassembled WGS sequence"/>
</dbReference>
<dbReference type="EMBL" id="JAMZFW010000003">
    <property type="protein sequence ID" value="MCP1101407.1"/>
    <property type="molecule type" value="Genomic_DNA"/>
</dbReference>
<proteinExistence type="predicted"/>
<dbReference type="RefSeq" id="WP_262065192.1">
    <property type="nucleotide sequence ID" value="NZ_JAMXOD010000003.1"/>
</dbReference>
<name>A0ABT1EA72_9FIRM</name>
<sequence length="321" mass="35359">MRCQIILNAFKGDLEKQLEEVNCFISESREDIELNNVLIIGGDEMDGDDKEKLTEMVPTSSVIFVFMERYNSEILLKYLETIVEKEDICIFSSGYMGLEIAPRLSYRLKGSVLTDCERCYEKEGGLFGEKKFYSGHMMGEYKLLNTPVFLCLSKGQKRLPAESGIETKATEVYLKDDGDFFSNVKQVEAKQEEDFTKSSFVLVAGKGAKNQGTISQLREMGERIGASFGVSRPVAMNGWVPMERLVGASGAILAPKIAIVAGASGAPALYVGVEKSDFIIAINNDEKAPIIKKADIAVIGDVTEVLEAIVKEILGEEEANE</sequence>
<keyword evidence="1" id="KW-0813">Transport</keyword>
<dbReference type="SUPFAM" id="SSF52467">
    <property type="entry name" value="DHS-like NAD/FAD-binding domain"/>
    <property type="match status" value="1"/>
</dbReference>
<protein>
    <submittedName>
        <fullName evidence="3">FAD-binding protein</fullName>
    </submittedName>
</protein>
<evidence type="ECO:0000313" key="3">
    <source>
        <dbReference type="EMBL" id="MCP1101407.1"/>
    </source>
</evidence>
<accession>A0ABT1EA72</accession>
<dbReference type="InterPro" id="IPR014729">
    <property type="entry name" value="Rossmann-like_a/b/a_fold"/>
</dbReference>
<keyword evidence="4" id="KW-1185">Reference proteome</keyword>
<gene>
    <name evidence="3" type="ORF">NK125_03140</name>
</gene>
<evidence type="ECO:0000259" key="2">
    <source>
        <dbReference type="Pfam" id="PF00766"/>
    </source>
</evidence>
<reference evidence="3 4" key="1">
    <citation type="journal article" date="2022" name="Genome Biol. Evol.">
        <title>Host diet, physiology and behaviors set the stage for Lachnospiraceae cladogenesis.</title>
        <authorList>
            <person name="Vera-Ponce De Leon A."/>
            <person name="Schneider M."/>
            <person name="Jahnes B.C."/>
            <person name="Sadowski V."/>
            <person name="Camuy-Velez L.A."/>
            <person name="Duan J."/>
            <person name="Sabree Z.L."/>
        </authorList>
    </citation>
    <scope>NUCLEOTIDE SEQUENCE [LARGE SCALE GENOMIC DNA]</scope>
    <source>
        <strain evidence="3 4">PAL113</strain>
    </source>
</reference>
<dbReference type="InterPro" id="IPR029035">
    <property type="entry name" value="DHS-like_NAD/FAD-binding_dom"/>
</dbReference>
<dbReference type="PANTHER" id="PTHR43153:SF5">
    <property type="entry name" value="PROTEIN FIXB-RELATED"/>
    <property type="match status" value="1"/>
</dbReference>
<dbReference type="InterPro" id="IPR014731">
    <property type="entry name" value="ETF_asu_C"/>
</dbReference>
<comment type="caution">
    <text evidence="3">The sequence shown here is derived from an EMBL/GenBank/DDBJ whole genome shotgun (WGS) entry which is preliminary data.</text>
</comment>
<dbReference type="Gene3D" id="3.40.50.1220">
    <property type="entry name" value="TPP-binding domain"/>
    <property type="match status" value="1"/>
</dbReference>
<dbReference type="PANTHER" id="PTHR43153">
    <property type="entry name" value="ELECTRON TRANSFER FLAVOPROTEIN ALPHA"/>
    <property type="match status" value="1"/>
</dbReference>
<feature type="domain" description="Electron transfer flavoprotein alpha subunit C-terminal" evidence="2">
    <location>
        <begin position="195"/>
        <end position="273"/>
    </location>
</feature>
<dbReference type="InterPro" id="IPR001308">
    <property type="entry name" value="ETF_a/FixB"/>
</dbReference>